<dbReference type="OrthoDB" id="9807213at2"/>
<gene>
    <name evidence="9" type="ORF">CXK92_11150</name>
</gene>
<protein>
    <recommendedName>
        <fullName evidence="7">Pseudouridine synthase</fullName>
        <ecNumber evidence="7">5.4.99.-</ecNumber>
    </recommendedName>
</protein>
<dbReference type="InterPro" id="IPR042092">
    <property type="entry name" value="PsdUridine_s_RsuA/RluB/E/F_cat"/>
</dbReference>
<dbReference type="InterPro" id="IPR002942">
    <property type="entry name" value="S4_RNA-bd"/>
</dbReference>
<dbReference type="PANTHER" id="PTHR47683">
    <property type="entry name" value="PSEUDOURIDINE SYNTHASE FAMILY PROTEIN-RELATED"/>
    <property type="match status" value="1"/>
</dbReference>
<evidence type="ECO:0000256" key="5">
    <source>
        <dbReference type="ARBA" id="ARBA00037590"/>
    </source>
</evidence>
<dbReference type="Gene3D" id="3.30.70.580">
    <property type="entry name" value="Pseudouridine synthase I, catalytic domain, N-terminal subdomain"/>
    <property type="match status" value="1"/>
</dbReference>
<dbReference type="Pfam" id="PF00849">
    <property type="entry name" value="PseudoU_synth_2"/>
    <property type="match status" value="1"/>
</dbReference>
<keyword evidence="3 7" id="KW-0413">Isomerase</keyword>
<evidence type="ECO:0000256" key="4">
    <source>
        <dbReference type="ARBA" id="ARBA00036749"/>
    </source>
</evidence>
<dbReference type="Proteomes" id="UP000235925">
    <property type="component" value="Unassembled WGS sequence"/>
</dbReference>
<dbReference type="GO" id="GO:0000455">
    <property type="term" value="P:enzyme-directed rRNA pseudouridine synthesis"/>
    <property type="evidence" value="ECO:0007669"/>
    <property type="project" value="UniProtKB-ARBA"/>
</dbReference>
<dbReference type="InterPro" id="IPR050343">
    <property type="entry name" value="RsuA_PseudoU_synthase"/>
</dbReference>
<dbReference type="PANTHER" id="PTHR47683:SF4">
    <property type="entry name" value="PSEUDOURIDINE SYNTHASE"/>
    <property type="match status" value="1"/>
</dbReference>
<name>A0A2N8S2A9_STUST</name>
<dbReference type="PROSITE" id="PS50889">
    <property type="entry name" value="S4"/>
    <property type="match status" value="1"/>
</dbReference>
<dbReference type="InterPro" id="IPR020103">
    <property type="entry name" value="PsdUridine_synth_cat_dom_sf"/>
</dbReference>
<dbReference type="EC" id="5.4.99.-" evidence="7"/>
<evidence type="ECO:0000256" key="3">
    <source>
        <dbReference type="ARBA" id="ARBA00023235"/>
    </source>
</evidence>
<dbReference type="InterPro" id="IPR000748">
    <property type="entry name" value="PsdUridine_synth_RsuA/RluB/E/F"/>
</dbReference>
<dbReference type="NCBIfam" id="TIGR00093">
    <property type="entry name" value="pseudouridine synthase"/>
    <property type="match status" value="1"/>
</dbReference>
<dbReference type="GO" id="GO:0160136">
    <property type="term" value="F:16S rRNA pseudouridine(516) synthase activity"/>
    <property type="evidence" value="ECO:0007669"/>
    <property type="project" value="UniProtKB-EC"/>
</dbReference>
<dbReference type="AlphaFoldDB" id="A0A2N8S2A9"/>
<dbReference type="Gene3D" id="3.10.290.10">
    <property type="entry name" value="RNA-binding S4 domain"/>
    <property type="match status" value="1"/>
</dbReference>
<evidence type="ECO:0000259" key="8">
    <source>
        <dbReference type="SMART" id="SM00363"/>
    </source>
</evidence>
<feature type="domain" description="RNA-binding S4" evidence="8">
    <location>
        <begin position="1"/>
        <end position="58"/>
    </location>
</feature>
<dbReference type="EMBL" id="POUN01000003">
    <property type="protein sequence ID" value="PNF80760.1"/>
    <property type="molecule type" value="Genomic_DNA"/>
</dbReference>
<keyword evidence="2 6" id="KW-0694">RNA-binding</keyword>
<dbReference type="InterPro" id="IPR018496">
    <property type="entry name" value="PsdUridine_synth_RsuA/RluB_CS"/>
</dbReference>
<dbReference type="PROSITE" id="PS01149">
    <property type="entry name" value="PSI_RSU"/>
    <property type="match status" value="1"/>
</dbReference>
<dbReference type="GO" id="GO:0003723">
    <property type="term" value="F:RNA binding"/>
    <property type="evidence" value="ECO:0007669"/>
    <property type="project" value="UniProtKB-KW"/>
</dbReference>
<comment type="catalytic activity">
    <reaction evidence="4">
        <text>uridine(516) in 16S rRNA = pseudouridine(516) in 16S rRNA</text>
        <dbReference type="Rhea" id="RHEA:38867"/>
        <dbReference type="Rhea" id="RHEA-COMP:10089"/>
        <dbReference type="Rhea" id="RHEA-COMP:10090"/>
        <dbReference type="ChEBI" id="CHEBI:65314"/>
        <dbReference type="ChEBI" id="CHEBI:65315"/>
        <dbReference type="EC" id="5.4.99.19"/>
    </reaction>
</comment>
<dbReference type="CDD" id="cd00165">
    <property type="entry name" value="S4"/>
    <property type="match status" value="1"/>
</dbReference>
<evidence type="ECO:0000256" key="6">
    <source>
        <dbReference type="PROSITE-ProRule" id="PRU00182"/>
    </source>
</evidence>
<dbReference type="RefSeq" id="WP_102825088.1">
    <property type="nucleotide sequence ID" value="NZ_CP139348.1"/>
</dbReference>
<evidence type="ECO:0000256" key="1">
    <source>
        <dbReference type="ARBA" id="ARBA00008348"/>
    </source>
</evidence>
<dbReference type="SUPFAM" id="SSF55120">
    <property type="entry name" value="Pseudouridine synthase"/>
    <property type="match status" value="1"/>
</dbReference>
<dbReference type="InterPro" id="IPR006145">
    <property type="entry name" value="PsdUridine_synth_RsuA/RluA"/>
</dbReference>
<dbReference type="Gene3D" id="3.30.70.1560">
    <property type="entry name" value="Alpha-L RNA-binding motif"/>
    <property type="match status" value="1"/>
</dbReference>
<accession>A0A2N8S2A9</accession>
<comment type="similarity">
    <text evidence="1 7">Belongs to the pseudouridine synthase RsuA family.</text>
</comment>
<evidence type="ECO:0000313" key="9">
    <source>
        <dbReference type="EMBL" id="PNF80760.1"/>
    </source>
</evidence>
<organism evidence="9 10">
    <name type="scientific">Stutzerimonas stutzeri</name>
    <name type="common">Pseudomonas stutzeri</name>
    <dbReference type="NCBI Taxonomy" id="316"/>
    <lineage>
        <taxon>Bacteria</taxon>
        <taxon>Pseudomonadati</taxon>
        <taxon>Pseudomonadota</taxon>
        <taxon>Gammaproteobacteria</taxon>
        <taxon>Pseudomonadales</taxon>
        <taxon>Pseudomonadaceae</taxon>
        <taxon>Stutzerimonas</taxon>
    </lineage>
</organism>
<dbReference type="SUPFAM" id="SSF55174">
    <property type="entry name" value="Alpha-L RNA-binding motif"/>
    <property type="match status" value="1"/>
</dbReference>
<evidence type="ECO:0000256" key="2">
    <source>
        <dbReference type="ARBA" id="ARBA00022884"/>
    </source>
</evidence>
<dbReference type="InterPro" id="IPR036986">
    <property type="entry name" value="S4_RNA-bd_sf"/>
</dbReference>
<comment type="function">
    <text evidence="5">Responsible for synthesis of pseudouridine from uracil-516 in 16S ribosomal RNA.</text>
</comment>
<reference evidence="9 10" key="1">
    <citation type="submission" date="2018-01" db="EMBL/GenBank/DDBJ databases">
        <title>Denitrification phenotypes of diverse strains of Pseudomonas stutzeri.</title>
        <authorList>
            <person name="Milligan D.A."/>
            <person name="Bergaust L."/>
            <person name="Bakken L.R."/>
            <person name="Frostegard A."/>
        </authorList>
    </citation>
    <scope>NUCLEOTIDE SEQUENCE [LARGE SCALE GENOMIC DNA]</scope>
    <source>
        <strain evidence="9 10">KC</strain>
    </source>
</reference>
<evidence type="ECO:0000313" key="10">
    <source>
        <dbReference type="Proteomes" id="UP000235925"/>
    </source>
</evidence>
<dbReference type="InterPro" id="IPR020094">
    <property type="entry name" value="TruA/RsuA/RluB/E/F_N"/>
</dbReference>
<proteinExistence type="inferred from homology"/>
<dbReference type="SMART" id="SM00363">
    <property type="entry name" value="S4"/>
    <property type="match status" value="1"/>
</dbReference>
<evidence type="ECO:0000256" key="7">
    <source>
        <dbReference type="RuleBase" id="RU003887"/>
    </source>
</evidence>
<dbReference type="CDD" id="cd02553">
    <property type="entry name" value="PseudoU_synth_RsuA"/>
    <property type="match status" value="1"/>
</dbReference>
<sequence>MRLDRYLANRARLSRQDVQRLLAKGRVQVNGEACQIMDLEIRVFDRIELNGELLQAGKAAAYLMLHKPPGCVSATQDMTHRTVLDLIDEPDKQDLHIAGRLDFNTTGLMLLTNDGQWSRRLTQPTSLQGKVYLVETEDEIDPECVEAFAKGMHFRFENLTTLPAELVLLGPHRARLTLHEGRYHQVKRMFGRFNNKVTALHRESMGPLTLDAALSPGCYRALTEHEIAQI</sequence>
<comment type="caution">
    <text evidence="9">The sequence shown here is derived from an EMBL/GenBank/DDBJ whole genome shotgun (WGS) entry which is preliminary data.</text>
</comment>